<evidence type="ECO:0000313" key="3">
    <source>
        <dbReference type="Proteomes" id="UP000243459"/>
    </source>
</evidence>
<feature type="compositionally biased region" description="Basic and acidic residues" evidence="1">
    <location>
        <begin position="30"/>
        <end position="42"/>
    </location>
</feature>
<feature type="region of interest" description="Disordered" evidence="1">
    <location>
        <begin position="1"/>
        <end position="55"/>
    </location>
</feature>
<keyword evidence="3" id="KW-1185">Reference proteome</keyword>
<dbReference type="EMBL" id="CM007385">
    <property type="protein sequence ID" value="ONK68109.1"/>
    <property type="molecule type" value="Genomic_DNA"/>
</dbReference>
<dbReference type="AlphaFoldDB" id="A0A5P1ETQ7"/>
<name>A0A5P1ETQ7_ASPOF</name>
<feature type="compositionally biased region" description="Low complexity" evidence="1">
    <location>
        <begin position="1"/>
        <end position="13"/>
    </location>
</feature>
<proteinExistence type="predicted"/>
<accession>A0A5P1ETQ7</accession>
<protein>
    <submittedName>
        <fullName evidence="2">Uncharacterized protein</fullName>
    </submittedName>
</protein>
<dbReference type="Proteomes" id="UP000243459">
    <property type="component" value="Chromosome 5"/>
</dbReference>
<evidence type="ECO:0000313" key="2">
    <source>
        <dbReference type="EMBL" id="ONK68109.1"/>
    </source>
</evidence>
<feature type="compositionally biased region" description="Low complexity" evidence="1">
    <location>
        <begin position="43"/>
        <end position="54"/>
    </location>
</feature>
<dbReference type="Gramene" id="ONK68109">
    <property type="protein sequence ID" value="ONK68109"/>
    <property type="gene ID" value="A4U43_C05F7540"/>
</dbReference>
<feature type="region of interest" description="Disordered" evidence="1">
    <location>
        <begin position="108"/>
        <end position="135"/>
    </location>
</feature>
<feature type="compositionally biased region" description="Polar residues" evidence="1">
    <location>
        <begin position="116"/>
        <end position="128"/>
    </location>
</feature>
<sequence length="178" mass="20277">MLGRGLMMSGRGPSRSRTRRVPPNKLSQQARERLKELEDARRSTSIPSIPASTPNMTENYLQTILTHSIPSRHSAVGGDASASTSIARPLHLRNYHPNRAAKRLEKRAEKAGGLPRTSQKVRSTNKANRLSPDTKKNKQAFLLHFDEYFRITGPNAERFRQYVRQVSCQYMDFPLYKN</sequence>
<reference evidence="3" key="1">
    <citation type="journal article" date="2017" name="Nat. Commun.">
        <title>The asparagus genome sheds light on the origin and evolution of a young Y chromosome.</title>
        <authorList>
            <person name="Harkess A."/>
            <person name="Zhou J."/>
            <person name="Xu C."/>
            <person name="Bowers J.E."/>
            <person name="Van der Hulst R."/>
            <person name="Ayyampalayam S."/>
            <person name="Mercati F."/>
            <person name="Riccardi P."/>
            <person name="McKain M.R."/>
            <person name="Kakrana A."/>
            <person name="Tang H."/>
            <person name="Ray J."/>
            <person name="Groenendijk J."/>
            <person name="Arikit S."/>
            <person name="Mathioni S.M."/>
            <person name="Nakano M."/>
            <person name="Shan H."/>
            <person name="Telgmann-Rauber A."/>
            <person name="Kanno A."/>
            <person name="Yue Z."/>
            <person name="Chen H."/>
            <person name="Li W."/>
            <person name="Chen Y."/>
            <person name="Xu X."/>
            <person name="Zhang Y."/>
            <person name="Luo S."/>
            <person name="Chen H."/>
            <person name="Gao J."/>
            <person name="Mao Z."/>
            <person name="Pires J.C."/>
            <person name="Luo M."/>
            <person name="Kudrna D."/>
            <person name="Wing R.A."/>
            <person name="Meyers B.C."/>
            <person name="Yi K."/>
            <person name="Kong H."/>
            <person name="Lavrijsen P."/>
            <person name="Sunseri F."/>
            <person name="Falavigna A."/>
            <person name="Ye Y."/>
            <person name="Leebens-Mack J.H."/>
            <person name="Chen G."/>
        </authorList>
    </citation>
    <scope>NUCLEOTIDE SEQUENCE [LARGE SCALE GENOMIC DNA]</scope>
    <source>
        <strain evidence="3">cv. DH0086</strain>
    </source>
</reference>
<organism evidence="2 3">
    <name type="scientific">Asparagus officinalis</name>
    <name type="common">Garden asparagus</name>
    <dbReference type="NCBI Taxonomy" id="4686"/>
    <lineage>
        <taxon>Eukaryota</taxon>
        <taxon>Viridiplantae</taxon>
        <taxon>Streptophyta</taxon>
        <taxon>Embryophyta</taxon>
        <taxon>Tracheophyta</taxon>
        <taxon>Spermatophyta</taxon>
        <taxon>Magnoliopsida</taxon>
        <taxon>Liliopsida</taxon>
        <taxon>Asparagales</taxon>
        <taxon>Asparagaceae</taxon>
        <taxon>Asparagoideae</taxon>
        <taxon>Asparagus</taxon>
    </lineage>
</organism>
<gene>
    <name evidence="2" type="ORF">A4U43_C05F7540</name>
</gene>
<evidence type="ECO:0000256" key="1">
    <source>
        <dbReference type="SAM" id="MobiDB-lite"/>
    </source>
</evidence>